<name>A0A819DLT0_9BILA</name>
<dbReference type="InterPro" id="IPR050410">
    <property type="entry name" value="CCR4/nocturin_mRNA_transcr"/>
</dbReference>
<sequence length="344" mass="40613">MTFNIRVDIPEHDPNNNFTKRIYRLTETVEKWQPAILSVQEPFTDQLQHWQSHLPRYYQSIGYQHDRTNSSIQHPLSHMDFQVAILYNNQILKLLEQDYLWLSKTPRFIGSKDWESHAVRTLNIARFELISENDNSTNILVFNTHLDSKSEQARQEQAKIVRSTINKWQRQYPTDVVLLFGDFNSIPKQTPYDILTSSNFLYDTWTICKVHSSTCISNSFSSTFHGWLGSILNTYAFQFLQTIAFTFHGLGIILPHGLPRHYLSYIDILKKFTKYYRMVDLSKMMSIWSSRRFHVDWILYQNSIDGSKHLEPRFISVIDIRSSNYSSDHFPVTALFQLKKQNKN</sequence>
<dbReference type="Gene3D" id="3.60.10.10">
    <property type="entry name" value="Endonuclease/exonuclease/phosphatase"/>
    <property type="match status" value="1"/>
</dbReference>
<dbReference type="GO" id="GO:0000175">
    <property type="term" value="F:3'-5'-RNA exonuclease activity"/>
    <property type="evidence" value="ECO:0007669"/>
    <property type="project" value="TreeGrafter"/>
</dbReference>
<dbReference type="PANTHER" id="PTHR12121:SF36">
    <property type="entry name" value="ENDONUCLEASE_EXONUCLEASE_PHOSPHATASE DOMAIN-CONTAINING PROTEIN"/>
    <property type="match status" value="1"/>
</dbReference>
<dbReference type="Proteomes" id="UP000663882">
    <property type="component" value="Unassembled WGS sequence"/>
</dbReference>
<protein>
    <recommendedName>
        <fullName evidence="4">Endonuclease/exonuclease/phosphatase domain-containing protein</fullName>
    </recommendedName>
</protein>
<dbReference type="PANTHER" id="PTHR12121">
    <property type="entry name" value="CARBON CATABOLITE REPRESSOR PROTEIN 4"/>
    <property type="match status" value="1"/>
</dbReference>
<gene>
    <name evidence="2" type="ORF">OTI717_LOCUS20394</name>
    <name evidence="1" type="ORF">RFH988_LOCUS28560</name>
</gene>
<dbReference type="AlphaFoldDB" id="A0A819DLT0"/>
<organism evidence="2 3">
    <name type="scientific">Rotaria sordida</name>
    <dbReference type="NCBI Taxonomy" id="392033"/>
    <lineage>
        <taxon>Eukaryota</taxon>
        <taxon>Metazoa</taxon>
        <taxon>Spiralia</taxon>
        <taxon>Gnathifera</taxon>
        <taxon>Rotifera</taxon>
        <taxon>Eurotatoria</taxon>
        <taxon>Bdelloidea</taxon>
        <taxon>Philodinida</taxon>
        <taxon>Philodinidae</taxon>
        <taxon>Rotaria</taxon>
    </lineage>
</organism>
<evidence type="ECO:0008006" key="4">
    <source>
        <dbReference type="Google" id="ProtNLM"/>
    </source>
</evidence>
<reference evidence="2" key="1">
    <citation type="submission" date="2021-02" db="EMBL/GenBank/DDBJ databases">
        <authorList>
            <person name="Nowell W R."/>
        </authorList>
    </citation>
    <scope>NUCLEOTIDE SEQUENCE</scope>
</reference>
<evidence type="ECO:0000313" key="3">
    <source>
        <dbReference type="Proteomes" id="UP000663823"/>
    </source>
</evidence>
<proteinExistence type="predicted"/>
<accession>A0A819DLT0</accession>
<dbReference type="EMBL" id="CAJNOO010002553">
    <property type="protein sequence ID" value="CAF1278292.1"/>
    <property type="molecule type" value="Genomic_DNA"/>
</dbReference>
<evidence type="ECO:0000313" key="2">
    <source>
        <dbReference type="EMBL" id="CAF3837858.1"/>
    </source>
</evidence>
<dbReference type="EMBL" id="CAJOAX010003131">
    <property type="protein sequence ID" value="CAF3837858.1"/>
    <property type="molecule type" value="Genomic_DNA"/>
</dbReference>
<dbReference type="SUPFAM" id="SSF56219">
    <property type="entry name" value="DNase I-like"/>
    <property type="match status" value="1"/>
</dbReference>
<dbReference type="OrthoDB" id="276515at2759"/>
<comment type="caution">
    <text evidence="2">The sequence shown here is derived from an EMBL/GenBank/DDBJ whole genome shotgun (WGS) entry which is preliminary data.</text>
</comment>
<dbReference type="Proteomes" id="UP000663823">
    <property type="component" value="Unassembled WGS sequence"/>
</dbReference>
<dbReference type="InterPro" id="IPR036691">
    <property type="entry name" value="Endo/exonu/phosph_ase_sf"/>
</dbReference>
<evidence type="ECO:0000313" key="1">
    <source>
        <dbReference type="EMBL" id="CAF1278292.1"/>
    </source>
</evidence>